<evidence type="ECO:0000313" key="2">
    <source>
        <dbReference type="EMBL" id="EGC44768.1"/>
    </source>
</evidence>
<evidence type="ECO:0000313" key="3">
    <source>
        <dbReference type="Proteomes" id="UP000008142"/>
    </source>
</evidence>
<dbReference type="Proteomes" id="UP000008142">
    <property type="component" value="Unassembled WGS sequence"/>
</dbReference>
<reference evidence="3" key="1">
    <citation type="submission" date="2008-07" db="EMBL/GenBank/DDBJ databases">
        <title>Annotation of Ajellomyces capsulatus strain H88.</title>
        <authorList>
            <person name="Champion M."/>
            <person name="Cuomo C."/>
            <person name="Ma L.-J."/>
            <person name="Henn M.R."/>
            <person name="Sil A."/>
            <person name="Goldman B."/>
            <person name="Young S.K."/>
            <person name="Kodira C.D."/>
            <person name="Zeng Q."/>
            <person name="Koehrsen M."/>
            <person name="Alvarado L."/>
            <person name="Berlin A."/>
            <person name="Borenstein D."/>
            <person name="Chen Z."/>
            <person name="Engels R."/>
            <person name="Freedman E."/>
            <person name="Gellesch M."/>
            <person name="Goldberg J."/>
            <person name="Griggs A."/>
            <person name="Gujja S."/>
            <person name="Heiman D."/>
            <person name="Hepburn T."/>
            <person name="Howarth C."/>
            <person name="Jen D."/>
            <person name="Larson L."/>
            <person name="Lewis B."/>
            <person name="Mehta T."/>
            <person name="Park D."/>
            <person name="Pearson M."/>
            <person name="Roberts A."/>
            <person name="Saif S."/>
            <person name="Shea T."/>
            <person name="Shenoy N."/>
            <person name="Sisk P."/>
            <person name="Stolte C."/>
            <person name="Sykes S."/>
            <person name="Walk T."/>
            <person name="White J."/>
            <person name="Yandava C."/>
            <person name="Klein B."/>
            <person name="McEwen J.G."/>
            <person name="Puccia R."/>
            <person name="Goldman G.H."/>
            <person name="Felipe M.S."/>
            <person name="Nino-Vega G."/>
            <person name="San-Blas G."/>
            <person name="Taylor J."/>
            <person name="Mendoza L."/>
            <person name="Galagan J."/>
            <person name="Nusbaum C."/>
            <person name="Birren B."/>
        </authorList>
    </citation>
    <scope>NUCLEOTIDE SEQUENCE [LARGE SCALE GENOMIC DNA]</scope>
    <source>
        <strain evidence="3">H88</strain>
    </source>
</reference>
<feature type="region of interest" description="Disordered" evidence="1">
    <location>
        <begin position="124"/>
        <end position="158"/>
    </location>
</feature>
<dbReference type="OrthoDB" id="10562110at2759"/>
<evidence type="ECO:0000256" key="1">
    <source>
        <dbReference type="SAM" id="MobiDB-lite"/>
    </source>
</evidence>
<dbReference type="HOGENOM" id="CLU_1668878_0_0_1"/>
<name>F0UEN8_AJEC8</name>
<protein>
    <submittedName>
        <fullName evidence="2">Predicted protein</fullName>
    </submittedName>
</protein>
<dbReference type="AlphaFoldDB" id="F0UEN8"/>
<gene>
    <name evidence="2" type="ORF">HCEG_03983</name>
</gene>
<organism evidence="3">
    <name type="scientific">Ajellomyces capsulatus (strain H88)</name>
    <name type="common">Darling's disease fungus</name>
    <name type="synonym">Histoplasma capsulatum</name>
    <dbReference type="NCBI Taxonomy" id="544711"/>
    <lineage>
        <taxon>Eukaryota</taxon>
        <taxon>Fungi</taxon>
        <taxon>Dikarya</taxon>
        <taxon>Ascomycota</taxon>
        <taxon>Pezizomycotina</taxon>
        <taxon>Eurotiomycetes</taxon>
        <taxon>Eurotiomycetidae</taxon>
        <taxon>Onygenales</taxon>
        <taxon>Ajellomycetaceae</taxon>
        <taxon>Histoplasma</taxon>
    </lineage>
</organism>
<proteinExistence type="predicted"/>
<dbReference type="EMBL" id="DS990638">
    <property type="protein sequence ID" value="EGC44768.1"/>
    <property type="molecule type" value="Genomic_DNA"/>
</dbReference>
<sequence>MDRAIEVKPYLVSDNIPVDIFKVISGFTDNLLRGYSYEISRWQLTWYVRVLEDYDDSSALCQSCEDEGHDKRKDFFLNWLKDESILHRLTNLSRFAFKLTLEKFFNLIRIASIRTRRLPPATSFLRPRASSGHELSPANSRSRRADSILPRAHLSISG</sequence>
<accession>F0UEN8</accession>